<dbReference type="STRING" id="1284197.S8BIW2"/>
<feature type="region of interest" description="Disordered" evidence="9">
    <location>
        <begin position="27"/>
        <end position="65"/>
    </location>
</feature>
<keyword evidence="6" id="KW-0804">Transcription</keyword>
<dbReference type="Proteomes" id="UP000015100">
    <property type="component" value="Unassembled WGS sequence"/>
</dbReference>
<feature type="compositionally biased region" description="Polar residues" evidence="9">
    <location>
        <begin position="45"/>
        <end position="65"/>
    </location>
</feature>
<sequence length="521" mass="57638">MSNPTQSRNVGGGPMFWDFESLMNSELLNPNSSSSWQQTPASSSGQNPQHNFENTLSLEPDSQNVGQTLPQQYRWEPGLDESELAQSIDIAGLENNTGLPFPIGMAGTGTDTSSESGDDFQLFLQIFKSLPLIEQQKLVAQSSQTRGFQLSEQVELHKIFMGNLTKEYNRLLNGNENEGGTAEATEVKDNDSGFGDESEHLNGKKAEGSKEAKSKKVKSKKKAQTDEDMPYRCPSCAIGCRDKTSLRKHMYIHDPRRFFCDTCGMGFHTRRDLRRHQTAIHNGASGLASRAPRKFYICKKPKCDRGLEKPFTRKDNAKQHVVAVHGLETSTAEDVIEQVEVTDRDSSPASSSGHNSSQPSSPAKGFGGHSSPATTASPEITHRRLTKHKLKEEAKDSEDVLAEFTNLGDSNSEVRDPAKKRRVTRNKDTEQRPSKRHSLDKVPEIAEISIPGVVTNSSIQQDNMSSMFLPTGNNFFSPVDDSEMEKFLQFCEAQAKNPTADDTMPPEFQDFLGGMANLTLN</sequence>
<dbReference type="PANTHER" id="PTHR46179:SF13">
    <property type="entry name" value="C2H2-TYPE DOMAIN-CONTAINING PROTEIN"/>
    <property type="match status" value="1"/>
</dbReference>
<name>S8BIW2_DACHA</name>
<feature type="region of interest" description="Disordered" evidence="9">
    <location>
        <begin position="341"/>
        <end position="383"/>
    </location>
</feature>
<accession>S8BIW2</accession>
<dbReference type="PANTHER" id="PTHR46179">
    <property type="entry name" value="ZINC FINGER PROTEIN"/>
    <property type="match status" value="1"/>
</dbReference>
<dbReference type="SUPFAM" id="SSF57667">
    <property type="entry name" value="beta-beta-alpha zinc fingers"/>
    <property type="match status" value="1"/>
</dbReference>
<dbReference type="Gene3D" id="3.30.160.60">
    <property type="entry name" value="Classic Zinc Finger"/>
    <property type="match status" value="1"/>
</dbReference>
<dbReference type="InterPro" id="IPR036236">
    <property type="entry name" value="Znf_C2H2_sf"/>
</dbReference>
<reference evidence="11 12" key="1">
    <citation type="journal article" date="2013" name="PLoS Genet.">
        <title>Genomic mechanisms accounting for the adaptation to parasitism in nematode-trapping fungi.</title>
        <authorList>
            <person name="Meerupati T."/>
            <person name="Andersson K.M."/>
            <person name="Friman E."/>
            <person name="Kumar D."/>
            <person name="Tunlid A."/>
            <person name="Ahren D."/>
        </authorList>
    </citation>
    <scope>NUCLEOTIDE SEQUENCE [LARGE SCALE GENOMIC DNA]</scope>
    <source>
        <strain evidence="11 12">CBS 200.50</strain>
    </source>
</reference>
<feature type="compositionally biased region" description="Low complexity" evidence="9">
    <location>
        <begin position="173"/>
        <end position="184"/>
    </location>
</feature>
<comment type="caution">
    <text evidence="11">The sequence shown here is derived from an EMBL/GenBank/DDBJ whole genome shotgun (WGS) entry which is preliminary data.</text>
</comment>
<dbReference type="PROSITE" id="PS00028">
    <property type="entry name" value="ZINC_FINGER_C2H2_1"/>
    <property type="match status" value="2"/>
</dbReference>
<keyword evidence="7" id="KW-0539">Nucleus</keyword>
<feature type="region of interest" description="Disordered" evidence="9">
    <location>
        <begin position="408"/>
        <end position="439"/>
    </location>
</feature>
<evidence type="ECO:0000256" key="4">
    <source>
        <dbReference type="ARBA" id="ARBA00022833"/>
    </source>
</evidence>
<keyword evidence="5" id="KW-0805">Transcription regulation</keyword>
<keyword evidence="12" id="KW-1185">Reference proteome</keyword>
<dbReference type="AlphaFoldDB" id="S8BIW2"/>
<dbReference type="HOGENOM" id="CLU_522762_0_0_1"/>
<dbReference type="OrthoDB" id="2687452at2759"/>
<evidence type="ECO:0000256" key="6">
    <source>
        <dbReference type="ARBA" id="ARBA00023163"/>
    </source>
</evidence>
<dbReference type="SMART" id="SM00355">
    <property type="entry name" value="ZnF_C2H2"/>
    <property type="match status" value="3"/>
</dbReference>
<keyword evidence="2" id="KW-0479">Metal-binding</keyword>
<feature type="compositionally biased region" description="Low complexity" evidence="9">
    <location>
        <begin position="27"/>
        <end position="44"/>
    </location>
</feature>
<evidence type="ECO:0000256" key="3">
    <source>
        <dbReference type="ARBA" id="ARBA00022771"/>
    </source>
</evidence>
<evidence type="ECO:0000256" key="5">
    <source>
        <dbReference type="ARBA" id="ARBA00023015"/>
    </source>
</evidence>
<evidence type="ECO:0000256" key="1">
    <source>
        <dbReference type="ARBA" id="ARBA00004123"/>
    </source>
</evidence>
<gene>
    <name evidence="11" type="ORF">H072_11602</name>
</gene>
<evidence type="ECO:0000256" key="8">
    <source>
        <dbReference type="PROSITE-ProRule" id="PRU00042"/>
    </source>
</evidence>
<dbReference type="GO" id="GO:0006357">
    <property type="term" value="P:regulation of transcription by RNA polymerase II"/>
    <property type="evidence" value="ECO:0007669"/>
    <property type="project" value="TreeGrafter"/>
</dbReference>
<proteinExistence type="predicted"/>
<feature type="compositionally biased region" description="Low complexity" evidence="9">
    <location>
        <begin position="347"/>
        <end position="362"/>
    </location>
</feature>
<evidence type="ECO:0000259" key="10">
    <source>
        <dbReference type="PROSITE" id="PS50157"/>
    </source>
</evidence>
<evidence type="ECO:0000313" key="11">
    <source>
        <dbReference type="EMBL" id="EPS35212.1"/>
    </source>
</evidence>
<dbReference type="PROSITE" id="PS50157">
    <property type="entry name" value="ZINC_FINGER_C2H2_2"/>
    <property type="match status" value="2"/>
</dbReference>
<feature type="compositionally biased region" description="Basic and acidic residues" evidence="9">
    <location>
        <begin position="425"/>
        <end position="439"/>
    </location>
</feature>
<evidence type="ECO:0000313" key="12">
    <source>
        <dbReference type="Proteomes" id="UP000015100"/>
    </source>
</evidence>
<feature type="region of interest" description="Disordered" evidence="9">
    <location>
        <begin position="171"/>
        <end position="229"/>
    </location>
</feature>
<feature type="domain" description="C2H2-type" evidence="10">
    <location>
        <begin position="258"/>
        <end position="286"/>
    </location>
</feature>
<evidence type="ECO:0000256" key="9">
    <source>
        <dbReference type="SAM" id="MobiDB-lite"/>
    </source>
</evidence>
<keyword evidence="3 8" id="KW-0863">Zinc-finger</keyword>
<dbReference type="GO" id="GO:0005634">
    <property type="term" value="C:nucleus"/>
    <property type="evidence" value="ECO:0007669"/>
    <property type="project" value="UniProtKB-SubCell"/>
</dbReference>
<dbReference type="InterPro" id="IPR013087">
    <property type="entry name" value="Znf_C2H2_type"/>
</dbReference>
<organism evidence="11 12">
    <name type="scientific">Dactylellina haptotyla (strain CBS 200.50)</name>
    <name type="common">Nematode-trapping fungus</name>
    <name type="synonym">Monacrosporium haptotylum</name>
    <dbReference type="NCBI Taxonomy" id="1284197"/>
    <lineage>
        <taxon>Eukaryota</taxon>
        <taxon>Fungi</taxon>
        <taxon>Dikarya</taxon>
        <taxon>Ascomycota</taxon>
        <taxon>Pezizomycotina</taxon>
        <taxon>Orbiliomycetes</taxon>
        <taxon>Orbiliales</taxon>
        <taxon>Orbiliaceae</taxon>
        <taxon>Dactylellina</taxon>
    </lineage>
</organism>
<dbReference type="GO" id="GO:0008270">
    <property type="term" value="F:zinc ion binding"/>
    <property type="evidence" value="ECO:0007669"/>
    <property type="project" value="UniProtKB-KW"/>
</dbReference>
<evidence type="ECO:0000256" key="2">
    <source>
        <dbReference type="ARBA" id="ARBA00022723"/>
    </source>
</evidence>
<comment type="subcellular location">
    <subcellularLocation>
        <location evidence="1">Nucleus</location>
    </subcellularLocation>
</comment>
<evidence type="ECO:0000256" key="7">
    <source>
        <dbReference type="ARBA" id="ARBA00023242"/>
    </source>
</evidence>
<keyword evidence="4" id="KW-0862">Zinc</keyword>
<dbReference type="InterPro" id="IPR051061">
    <property type="entry name" value="Zinc_finger_trans_reg"/>
</dbReference>
<dbReference type="EMBL" id="AQGS01001233">
    <property type="protein sequence ID" value="EPS35212.1"/>
    <property type="molecule type" value="Genomic_DNA"/>
</dbReference>
<reference evidence="12" key="2">
    <citation type="submission" date="2013-04" db="EMBL/GenBank/DDBJ databases">
        <title>Genomic mechanisms accounting for the adaptation to parasitism in nematode-trapping fungi.</title>
        <authorList>
            <person name="Ahren D.G."/>
        </authorList>
    </citation>
    <scope>NUCLEOTIDE SEQUENCE [LARGE SCALE GENOMIC DNA]</scope>
    <source>
        <strain evidence="12">CBS 200.50</strain>
    </source>
</reference>
<protein>
    <recommendedName>
        <fullName evidence="10">C2H2-type domain-containing protein</fullName>
    </recommendedName>
</protein>
<feature type="compositionally biased region" description="Basic and acidic residues" evidence="9">
    <location>
        <begin position="185"/>
        <end position="214"/>
    </location>
</feature>
<feature type="domain" description="C2H2-type" evidence="10">
    <location>
        <begin position="231"/>
        <end position="258"/>
    </location>
</feature>